<feature type="region of interest" description="Disordered" evidence="1">
    <location>
        <begin position="291"/>
        <end position="311"/>
    </location>
</feature>
<name>A0A1J9QP79_9PEZI</name>
<dbReference type="OrthoDB" id="3942107at2759"/>
<keyword evidence="2" id="KW-0812">Transmembrane</keyword>
<dbReference type="Proteomes" id="UP000183809">
    <property type="component" value="Unassembled WGS sequence"/>
</dbReference>
<accession>A0A1J9QP79</accession>
<keyword evidence="3" id="KW-0430">Lectin</keyword>
<dbReference type="Gene3D" id="2.120.10.70">
    <property type="entry name" value="Fucose-specific lectin"/>
    <property type="match status" value="1"/>
</dbReference>
<gene>
    <name evidence="3" type="ORF">BKCO1_630008</name>
</gene>
<feature type="transmembrane region" description="Helical" evidence="2">
    <location>
        <begin position="106"/>
        <end position="127"/>
    </location>
</feature>
<evidence type="ECO:0000256" key="1">
    <source>
        <dbReference type="SAM" id="MobiDB-lite"/>
    </source>
</evidence>
<keyword evidence="4" id="KW-1185">Reference proteome</keyword>
<dbReference type="RefSeq" id="XP_020126517.1">
    <property type="nucleotide sequence ID" value="XM_020278158.1"/>
</dbReference>
<evidence type="ECO:0000256" key="2">
    <source>
        <dbReference type="SAM" id="Phobius"/>
    </source>
</evidence>
<dbReference type="GO" id="GO:0030246">
    <property type="term" value="F:carbohydrate binding"/>
    <property type="evidence" value="ECO:0007669"/>
    <property type="project" value="UniProtKB-KW"/>
</dbReference>
<evidence type="ECO:0000313" key="3">
    <source>
        <dbReference type="EMBL" id="OJD30257.1"/>
    </source>
</evidence>
<reference evidence="3 4" key="1">
    <citation type="submission" date="2016-10" db="EMBL/GenBank/DDBJ databases">
        <title>Proteomics and genomics reveal pathogen-plant mechanisms compatible with a hemibiotrophic lifestyle of Diplodia corticola.</title>
        <authorList>
            <person name="Fernandes I."/>
            <person name="De Jonge R."/>
            <person name="Van De Peer Y."/>
            <person name="Devreese B."/>
            <person name="Alves A."/>
            <person name="Esteves A.C."/>
        </authorList>
    </citation>
    <scope>NUCLEOTIDE SEQUENCE [LARGE SCALE GENOMIC DNA]</scope>
    <source>
        <strain evidence="3 4">CBS 112549</strain>
    </source>
</reference>
<feature type="compositionally biased region" description="Polar residues" evidence="1">
    <location>
        <begin position="291"/>
        <end position="305"/>
    </location>
</feature>
<comment type="caution">
    <text evidence="3">The sequence shown here is derived from an EMBL/GenBank/DDBJ whole genome shotgun (WGS) entry which is preliminary data.</text>
</comment>
<dbReference type="AlphaFoldDB" id="A0A1J9QP79"/>
<dbReference type="SUPFAM" id="SSF89372">
    <property type="entry name" value="Fucose-specific lectin"/>
    <property type="match status" value="1"/>
</dbReference>
<dbReference type="STRING" id="236234.A0A1J9QP79"/>
<proteinExistence type="predicted"/>
<protein>
    <submittedName>
        <fullName evidence="3">Fungal fucose-specific lectin</fullName>
    </submittedName>
</protein>
<keyword evidence="2" id="KW-0472">Membrane</keyword>
<organism evidence="3 4">
    <name type="scientific">Diplodia corticola</name>
    <dbReference type="NCBI Taxonomy" id="236234"/>
    <lineage>
        <taxon>Eukaryota</taxon>
        <taxon>Fungi</taxon>
        <taxon>Dikarya</taxon>
        <taxon>Ascomycota</taxon>
        <taxon>Pezizomycotina</taxon>
        <taxon>Dothideomycetes</taxon>
        <taxon>Dothideomycetes incertae sedis</taxon>
        <taxon>Botryosphaeriales</taxon>
        <taxon>Botryosphaeriaceae</taxon>
        <taxon>Diplodia</taxon>
    </lineage>
</organism>
<evidence type="ECO:0000313" key="4">
    <source>
        <dbReference type="Proteomes" id="UP000183809"/>
    </source>
</evidence>
<dbReference type="GeneID" id="31018419"/>
<sequence length="480" mass="51356">MHSPPGTPPPHGTLEVDVTAQRDNERQAQLQHSSSNLLSEVWVAASDKDANAPQLVMDGSLPIPKVADESAPQVIDTDTLPEAIIIEDQRRPPPRRICGLKKRTRWILVAVSVAAIVAIAVGAGVGASRSNSNSGDDSADGDMSLLSTSNLAAANFTTDGVDFHCVYYQLESKQIYLSVWNSSSDVWAAYPVVLDRSDVLKNTPIAVDIQRKSDNVHRHHVFYYGADKTIRGKAADTPYAASWDDNNGFDAEKYSGDVSSLTSYSKECETCYAAISIVYYDGSLQWTSPKADDSGQTAWTQTTLPSGLPKPADGTRLALKPLYNGTTGNGKFIAMFMTTNAKKLAKLLYNGPQDRWEGETLDVSLSANSAIAAFTAGTFVNGSDSKSNYTMQVFNTHPGEASGGVTLSSYSSSSSTWNSSLLESGFEKVLNSSGIAASQAGQVYGTVLSDGGRPQLIEWVWDMGNGTYTLTGAVNTTVAE</sequence>
<keyword evidence="2" id="KW-1133">Transmembrane helix</keyword>
<dbReference type="EMBL" id="MNUE01000063">
    <property type="protein sequence ID" value="OJD30257.1"/>
    <property type="molecule type" value="Genomic_DNA"/>
</dbReference>